<dbReference type="SUPFAM" id="SSF56281">
    <property type="entry name" value="Metallo-hydrolase/oxidoreductase"/>
    <property type="match status" value="1"/>
</dbReference>
<comment type="caution">
    <text evidence="3">The sequence shown here is derived from an EMBL/GenBank/DDBJ whole genome shotgun (WGS) entry which is preliminary data.</text>
</comment>
<dbReference type="Gene3D" id="3.60.15.10">
    <property type="entry name" value="Ribonuclease Z/Hydroxyacylglutathione hydrolase-like"/>
    <property type="match status" value="1"/>
</dbReference>
<dbReference type="SMART" id="SM00849">
    <property type="entry name" value="Lactamase_B"/>
    <property type="match status" value="1"/>
</dbReference>
<dbReference type="Proteomes" id="UP000663992">
    <property type="component" value="Unassembled WGS sequence"/>
</dbReference>
<name>A0ABS3CRK2_9ALTE</name>
<feature type="domain" description="Metallo-beta-lactamase" evidence="2">
    <location>
        <begin position="59"/>
        <end position="219"/>
    </location>
</feature>
<gene>
    <name evidence="3" type="ORF">J0A65_07670</name>
</gene>
<accession>A0ABS3CRK2</accession>
<evidence type="ECO:0000313" key="3">
    <source>
        <dbReference type="EMBL" id="MBN7819738.1"/>
    </source>
</evidence>
<dbReference type="EMBL" id="JAFKCS010000005">
    <property type="protein sequence ID" value="MBN7819738.1"/>
    <property type="molecule type" value="Genomic_DNA"/>
</dbReference>
<reference evidence="3 4" key="1">
    <citation type="submission" date="2021-03" db="EMBL/GenBank/DDBJ databases">
        <title>novel species isolated from a fishpond in China.</title>
        <authorList>
            <person name="Lu H."/>
            <person name="Cai Z."/>
        </authorList>
    </citation>
    <scope>NUCLEOTIDE SEQUENCE [LARGE SCALE GENOMIC DNA]</scope>
    <source>
        <strain evidence="3 4">Y57</strain>
    </source>
</reference>
<dbReference type="RefSeq" id="WP_206593550.1">
    <property type="nucleotide sequence ID" value="NZ_JAFKCS010000005.1"/>
</dbReference>
<feature type="signal peptide" evidence="1">
    <location>
        <begin position="1"/>
        <end position="27"/>
    </location>
</feature>
<dbReference type="InterPro" id="IPR036866">
    <property type="entry name" value="RibonucZ/Hydroxyglut_hydro"/>
</dbReference>
<keyword evidence="4" id="KW-1185">Reference proteome</keyword>
<sequence length="295" mass="32692">MSICRLLRSLKAASTVFVFLLSFQAPALGAEIEIDGELFEVNRVNQHVLIASQSFGTTRINFGIVVGSDEVVLISSMMRRNTQSVEKLVRHVSGKPIKKVLVIDSDPFHHHGSSYFRDRGATIIGHENLIAQGVKIDISFSDELLIDVGTETIRMTHSAAHTLDHVFVTLESSNLVFAGDALRNDWLIYAGPNGWPAHISALRGIVAERPDSTMYVPGNRGQKVSSSAAELNEIIGIYEGFSKLSQRLASEGLSAEETANHQEIQTLLQRLERYDEFSTYTVHHVEDVLKKHDTL</sequence>
<organism evidence="3 4">
    <name type="scientific">Bowmanella yangjiangensis</name>
    <dbReference type="NCBI Taxonomy" id="2811230"/>
    <lineage>
        <taxon>Bacteria</taxon>
        <taxon>Pseudomonadati</taxon>
        <taxon>Pseudomonadota</taxon>
        <taxon>Gammaproteobacteria</taxon>
        <taxon>Alteromonadales</taxon>
        <taxon>Alteromonadaceae</taxon>
        <taxon>Bowmanella</taxon>
    </lineage>
</organism>
<evidence type="ECO:0000259" key="2">
    <source>
        <dbReference type="SMART" id="SM00849"/>
    </source>
</evidence>
<evidence type="ECO:0000256" key="1">
    <source>
        <dbReference type="SAM" id="SignalP"/>
    </source>
</evidence>
<feature type="chain" id="PRO_5046659586" description="Metallo-beta-lactamase domain-containing protein" evidence="1">
    <location>
        <begin position="28"/>
        <end position="295"/>
    </location>
</feature>
<dbReference type="InterPro" id="IPR001279">
    <property type="entry name" value="Metallo-B-lactamas"/>
</dbReference>
<proteinExistence type="predicted"/>
<keyword evidence="1" id="KW-0732">Signal</keyword>
<protein>
    <recommendedName>
        <fullName evidence="2">Metallo-beta-lactamase domain-containing protein</fullName>
    </recommendedName>
</protein>
<evidence type="ECO:0000313" key="4">
    <source>
        <dbReference type="Proteomes" id="UP000663992"/>
    </source>
</evidence>